<dbReference type="AlphaFoldDB" id="J6EZT6"/>
<keyword evidence="1" id="KW-0521">NADP</keyword>
<evidence type="ECO:0000313" key="2">
    <source>
        <dbReference type="EMBL" id="EJT50179.1"/>
    </source>
</evidence>
<dbReference type="InterPro" id="IPR002347">
    <property type="entry name" value="SDR_fam"/>
</dbReference>
<dbReference type="PRINTS" id="PR00081">
    <property type="entry name" value="GDHRDH"/>
</dbReference>
<name>J6EZT6_TRIAS</name>
<dbReference type="PROSITE" id="PS00061">
    <property type="entry name" value="ADH_SHORT"/>
    <property type="match status" value="1"/>
</dbReference>
<organism evidence="2 3">
    <name type="scientific">Trichosporon asahii var. asahii (strain ATCC 90039 / CBS 2479 / JCM 2466 / KCTC 7840 / NBRC 103889/ NCYC 2677 / UAMH 7654)</name>
    <name type="common">Yeast</name>
    <dbReference type="NCBI Taxonomy" id="1186058"/>
    <lineage>
        <taxon>Eukaryota</taxon>
        <taxon>Fungi</taxon>
        <taxon>Dikarya</taxon>
        <taxon>Basidiomycota</taxon>
        <taxon>Agaricomycotina</taxon>
        <taxon>Tremellomycetes</taxon>
        <taxon>Trichosporonales</taxon>
        <taxon>Trichosporonaceae</taxon>
        <taxon>Trichosporon</taxon>
    </lineage>
</organism>
<accession>J6EZT6</accession>
<dbReference type="RefSeq" id="XP_014181436.1">
    <property type="nucleotide sequence ID" value="XM_014325961.1"/>
</dbReference>
<dbReference type="HOGENOM" id="CLU_010194_1_0_1"/>
<dbReference type="Proteomes" id="UP000002748">
    <property type="component" value="Unassembled WGS sequence"/>
</dbReference>
<evidence type="ECO:0000256" key="1">
    <source>
        <dbReference type="ARBA" id="ARBA00022857"/>
    </source>
</evidence>
<evidence type="ECO:0000313" key="3">
    <source>
        <dbReference type="Proteomes" id="UP000002748"/>
    </source>
</evidence>
<comment type="caution">
    <text evidence="2">The sequence shown here is derived from an EMBL/GenBank/DDBJ whole genome shotgun (WGS) entry which is preliminary data.</text>
</comment>
<dbReference type="FunFam" id="3.40.50.720:FF:000084">
    <property type="entry name" value="Short-chain dehydrogenase reductase"/>
    <property type="match status" value="1"/>
</dbReference>
<dbReference type="GeneID" id="25984160"/>
<gene>
    <name evidence="2" type="ORF">A1Q1_00646</name>
</gene>
<protein>
    <submittedName>
        <fullName evidence="2">Uncharacterized protein</fullName>
    </submittedName>
</protein>
<dbReference type="KEGG" id="tasa:A1Q1_00646"/>
<sequence length="240" mass="25215">MTSLSGKVAIVTAFIEADVEGITVVDRTRSALDACKAELATDRLLTFCGDVTDEATAEAYTKATVDKWGKVDIVVLNAGIEGAWHMLHETPMDEYDKVMAVNARGVFIGLKHGLRAFLASPSGGKGCSAIVMCSVAGLEGVPLISPYTASKFAVRGLACIASQEYGKFGIRVNAICPGFIETPFSAVHPELLDLAKDKSSLQTLGKPADIANATLFLASDASEFCTGTTLKVDGGVARFC</sequence>
<dbReference type="OrthoDB" id="1888931at2759"/>
<reference evidence="2 3" key="1">
    <citation type="journal article" date="2012" name="Eukaryot. Cell">
        <title>Draft genome sequence of CBS 2479, the standard type strain of Trichosporon asahii.</title>
        <authorList>
            <person name="Yang R.Y."/>
            <person name="Li H.T."/>
            <person name="Zhu H."/>
            <person name="Zhou G.P."/>
            <person name="Wang M."/>
            <person name="Wang L."/>
        </authorList>
    </citation>
    <scope>NUCLEOTIDE SEQUENCE [LARGE SCALE GENOMIC DNA]</scope>
    <source>
        <strain evidence="3">ATCC 90039 / CBS 2479 / JCM 2466 / KCTC 7840 / NCYC 2677 / UAMH 7654</strain>
    </source>
</reference>
<dbReference type="SUPFAM" id="SSF51735">
    <property type="entry name" value="NAD(P)-binding Rossmann-fold domains"/>
    <property type="match status" value="1"/>
</dbReference>
<dbReference type="InterPro" id="IPR036291">
    <property type="entry name" value="NAD(P)-bd_dom_sf"/>
</dbReference>
<dbReference type="VEuPathDB" id="FungiDB:A1Q1_00646"/>
<dbReference type="PANTHER" id="PTHR42820:SF1">
    <property type="entry name" value="SHORT-CHAIN DEHYDROGENASE_REDUCTASE FAMILY PROTEIN"/>
    <property type="match status" value="1"/>
</dbReference>
<dbReference type="InterPro" id="IPR020904">
    <property type="entry name" value="Sc_DH/Rdtase_CS"/>
</dbReference>
<dbReference type="Gene3D" id="3.40.50.720">
    <property type="entry name" value="NAD(P)-binding Rossmann-like Domain"/>
    <property type="match status" value="1"/>
</dbReference>
<dbReference type="EMBL" id="ALBS01000126">
    <property type="protein sequence ID" value="EJT50179.1"/>
    <property type="molecule type" value="Genomic_DNA"/>
</dbReference>
<dbReference type="Pfam" id="PF13561">
    <property type="entry name" value="adh_short_C2"/>
    <property type="match status" value="1"/>
</dbReference>
<dbReference type="PANTHER" id="PTHR42820">
    <property type="entry name" value="SHORT-CHAIN DEHYDROGENASE REDUCTASE"/>
    <property type="match status" value="1"/>
</dbReference>
<proteinExistence type="predicted"/>
<dbReference type="CDD" id="cd05233">
    <property type="entry name" value="SDR_c"/>
    <property type="match status" value="1"/>
</dbReference>